<dbReference type="InterPro" id="IPR036890">
    <property type="entry name" value="HATPase_C_sf"/>
</dbReference>
<dbReference type="GO" id="GO:0005737">
    <property type="term" value="C:cytoplasm"/>
    <property type="evidence" value="ECO:0007669"/>
    <property type="project" value="InterPro"/>
</dbReference>
<dbReference type="Pfam" id="PF02895">
    <property type="entry name" value="H-kinase_dim"/>
    <property type="match status" value="1"/>
</dbReference>
<dbReference type="PANTHER" id="PTHR43395:SF1">
    <property type="entry name" value="CHEMOTAXIS PROTEIN CHEA"/>
    <property type="match status" value="1"/>
</dbReference>
<evidence type="ECO:0000259" key="8">
    <source>
        <dbReference type="PROSITE" id="PS50851"/>
    </source>
</evidence>
<protein>
    <recommendedName>
        <fullName evidence="2">histidine kinase</fullName>
        <ecNumber evidence="2">2.7.13.3</ecNumber>
    </recommendedName>
</protein>
<sequence>MDMSQYRELFLAEAREHLQTLNGMIAALEEVPGDQEKINALFRSAHSLKGMAASMEYGQIADLAHRMEDLMTRVRSGEFPFSSEIAALLLEGADLVALLLDDVETQRPFSADIGPISERLASFSPTTVPAEAPPLLEPVVAAKPVQQVTDAVPEPIHTVRVRTEILDRLIDTTGELFTSKHRLLNITQGVEAPRLKETLNDLGKLLRELHQTVMQARLMPFATLAERFPRVVRDLARKQGKEISFVVEGKEIELDRGVLEELADPLLHILRNAVDHGIESTEARLLAGKKTVGRIRLAVRREKDQAVIVVEDDGRGMDPDALVASAVAKGLLTAEQGAQLAPEEALMLTCLAGFSTAAQVTDVSGRGVGMDAVRATVQTLGGSLAISSEPGSGSRMTLRLPLNIAIINVLLIGTGGFKMAIPVNAVLRTLEITKEQILVRERRAYLLLDDAEIPLLSLNRIIRAPGKSPMSGFIPVIVTMIKGKLVGLIVDRVIGHREIHVKPVGRPLSRLRGLAGGGILGDGEIVFVLDPATLL</sequence>
<dbReference type="PROSITE" id="PS50894">
    <property type="entry name" value="HPT"/>
    <property type="match status" value="1"/>
</dbReference>
<feature type="modified residue" description="Phosphohistidine" evidence="6">
    <location>
        <position position="46"/>
    </location>
</feature>
<dbReference type="InterPro" id="IPR004358">
    <property type="entry name" value="Sig_transdc_His_kin-like_C"/>
</dbReference>
<comment type="catalytic activity">
    <reaction evidence="1">
        <text>ATP + protein L-histidine = ADP + protein N-phospho-L-histidine.</text>
        <dbReference type="EC" id="2.7.13.3"/>
    </reaction>
</comment>
<gene>
    <name evidence="10" type="ORF">KI809_06840</name>
</gene>
<dbReference type="CDD" id="cd16916">
    <property type="entry name" value="HATPase_CheA-like"/>
    <property type="match status" value="1"/>
</dbReference>
<feature type="domain" description="Histidine kinase" evidence="7">
    <location>
        <begin position="147"/>
        <end position="404"/>
    </location>
</feature>
<evidence type="ECO:0000256" key="2">
    <source>
        <dbReference type="ARBA" id="ARBA00012438"/>
    </source>
</evidence>
<dbReference type="InterPro" id="IPR037006">
    <property type="entry name" value="CheA-like_homodim_sf"/>
</dbReference>
<dbReference type="EMBL" id="JAHCVJ010000002">
    <property type="protein sequence ID" value="MBT0664015.1"/>
    <property type="molecule type" value="Genomic_DNA"/>
</dbReference>
<dbReference type="Gene3D" id="1.10.287.560">
    <property type="entry name" value="Histidine kinase CheA-like, homodimeric domain"/>
    <property type="match status" value="1"/>
</dbReference>
<evidence type="ECO:0000256" key="4">
    <source>
        <dbReference type="ARBA" id="ARBA00022679"/>
    </source>
</evidence>
<feature type="domain" description="CheW-like" evidence="8">
    <location>
        <begin position="406"/>
        <end position="535"/>
    </location>
</feature>
<comment type="caution">
    <text evidence="10">The sequence shown here is derived from an EMBL/GenBank/DDBJ whole genome shotgun (WGS) entry which is preliminary data.</text>
</comment>
<keyword evidence="4" id="KW-0808">Transferase</keyword>
<dbReference type="SUPFAM" id="SSF47226">
    <property type="entry name" value="Histidine-containing phosphotransfer domain, HPT domain"/>
    <property type="match status" value="1"/>
</dbReference>
<dbReference type="Pfam" id="PF02518">
    <property type="entry name" value="HATPase_c"/>
    <property type="match status" value="1"/>
</dbReference>
<dbReference type="Gene3D" id="3.30.565.10">
    <property type="entry name" value="Histidine kinase-like ATPase, C-terminal domain"/>
    <property type="match status" value="1"/>
</dbReference>
<evidence type="ECO:0000313" key="10">
    <source>
        <dbReference type="EMBL" id="MBT0664015.1"/>
    </source>
</evidence>
<dbReference type="InterPro" id="IPR002545">
    <property type="entry name" value="CheW-lke_dom"/>
</dbReference>
<keyword evidence="3 6" id="KW-0597">Phosphoprotein</keyword>
<dbReference type="InterPro" id="IPR036061">
    <property type="entry name" value="CheW-like_dom_sf"/>
</dbReference>
<dbReference type="GO" id="GO:0000155">
    <property type="term" value="F:phosphorelay sensor kinase activity"/>
    <property type="evidence" value="ECO:0007669"/>
    <property type="project" value="InterPro"/>
</dbReference>
<dbReference type="SMART" id="SM00260">
    <property type="entry name" value="CheW"/>
    <property type="match status" value="1"/>
</dbReference>
<evidence type="ECO:0000256" key="3">
    <source>
        <dbReference type="ARBA" id="ARBA00022553"/>
    </source>
</evidence>
<dbReference type="InterPro" id="IPR005467">
    <property type="entry name" value="His_kinase_dom"/>
</dbReference>
<proteinExistence type="predicted"/>
<dbReference type="Gene3D" id="2.30.30.40">
    <property type="entry name" value="SH3 Domains"/>
    <property type="match status" value="1"/>
</dbReference>
<dbReference type="InterPro" id="IPR036641">
    <property type="entry name" value="HPT_dom_sf"/>
</dbReference>
<dbReference type="SMART" id="SM01231">
    <property type="entry name" value="H-kinase_dim"/>
    <property type="match status" value="1"/>
</dbReference>
<dbReference type="SUPFAM" id="SSF55874">
    <property type="entry name" value="ATPase domain of HSP90 chaperone/DNA topoisomerase II/histidine kinase"/>
    <property type="match status" value="1"/>
</dbReference>
<name>A0AAW4L622_9BACT</name>
<dbReference type="SMART" id="SM00073">
    <property type="entry name" value="HPT"/>
    <property type="match status" value="1"/>
</dbReference>
<dbReference type="InterPro" id="IPR036097">
    <property type="entry name" value="HisK_dim/P_sf"/>
</dbReference>
<dbReference type="EC" id="2.7.13.3" evidence="2"/>
<accession>A0AAW4L622</accession>
<feature type="domain" description="HPt" evidence="9">
    <location>
        <begin position="1"/>
        <end position="103"/>
    </location>
</feature>
<evidence type="ECO:0000259" key="7">
    <source>
        <dbReference type="PROSITE" id="PS50109"/>
    </source>
</evidence>
<reference evidence="10 11" key="1">
    <citation type="submission" date="2021-05" db="EMBL/GenBank/DDBJ databases">
        <title>The draft genome of Geobacter pelophilus DSM 12255.</title>
        <authorList>
            <person name="Xu Z."/>
            <person name="Masuda Y."/>
            <person name="Itoh H."/>
            <person name="Senoo K."/>
        </authorList>
    </citation>
    <scope>NUCLEOTIDE SEQUENCE [LARGE SCALE GENOMIC DNA]</scope>
    <source>
        <strain evidence="10 11">DSM 12255</strain>
    </source>
</reference>
<dbReference type="GO" id="GO:0006935">
    <property type="term" value="P:chemotaxis"/>
    <property type="evidence" value="ECO:0007669"/>
    <property type="project" value="InterPro"/>
</dbReference>
<dbReference type="InterPro" id="IPR003594">
    <property type="entry name" value="HATPase_dom"/>
</dbReference>
<dbReference type="SUPFAM" id="SSF47384">
    <property type="entry name" value="Homodimeric domain of signal transducing histidine kinase"/>
    <property type="match status" value="1"/>
</dbReference>
<dbReference type="SUPFAM" id="SSF50341">
    <property type="entry name" value="CheW-like"/>
    <property type="match status" value="1"/>
</dbReference>
<organism evidence="10 11">
    <name type="scientific">Geoanaerobacter pelophilus</name>
    <dbReference type="NCBI Taxonomy" id="60036"/>
    <lineage>
        <taxon>Bacteria</taxon>
        <taxon>Pseudomonadati</taxon>
        <taxon>Thermodesulfobacteriota</taxon>
        <taxon>Desulfuromonadia</taxon>
        <taxon>Geobacterales</taxon>
        <taxon>Geobacteraceae</taxon>
        <taxon>Geoanaerobacter</taxon>
    </lineage>
</organism>
<dbReference type="PROSITE" id="PS50851">
    <property type="entry name" value="CHEW"/>
    <property type="match status" value="1"/>
</dbReference>
<dbReference type="Pfam" id="PF01584">
    <property type="entry name" value="CheW"/>
    <property type="match status" value="1"/>
</dbReference>
<keyword evidence="5" id="KW-0418">Kinase</keyword>
<dbReference type="PANTHER" id="PTHR43395">
    <property type="entry name" value="SENSOR HISTIDINE KINASE CHEA"/>
    <property type="match status" value="1"/>
</dbReference>
<dbReference type="PRINTS" id="PR00344">
    <property type="entry name" value="BCTRLSENSOR"/>
</dbReference>
<dbReference type="InterPro" id="IPR051315">
    <property type="entry name" value="Bact_Chemotaxis_CheA"/>
</dbReference>
<evidence type="ECO:0000256" key="5">
    <source>
        <dbReference type="ARBA" id="ARBA00022777"/>
    </source>
</evidence>
<dbReference type="PROSITE" id="PS50109">
    <property type="entry name" value="HIS_KIN"/>
    <property type="match status" value="1"/>
</dbReference>
<evidence type="ECO:0000259" key="9">
    <source>
        <dbReference type="PROSITE" id="PS50894"/>
    </source>
</evidence>
<dbReference type="Proteomes" id="UP000811899">
    <property type="component" value="Unassembled WGS sequence"/>
</dbReference>
<dbReference type="RefSeq" id="WP_214170786.1">
    <property type="nucleotide sequence ID" value="NZ_JAHCVJ010000002.1"/>
</dbReference>
<dbReference type="Gene3D" id="1.20.120.160">
    <property type="entry name" value="HPT domain"/>
    <property type="match status" value="1"/>
</dbReference>
<dbReference type="AlphaFoldDB" id="A0AAW4L622"/>
<dbReference type="InterPro" id="IPR008207">
    <property type="entry name" value="Sig_transdc_His_kin_Hpt_dom"/>
</dbReference>
<dbReference type="InterPro" id="IPR004105">
    <property type="entry name" value="CheA-like_dim"/>
</dbReference>
<dbReference type="SMART" id="SM00387">
    <property type="entry name" value="HATPase_c"/>
    <property type="match status" value="1"/>
</dbReference>
<evidence type="ECO:0000256" key="6">
    <source>
        <dbReference type="PROSITE-ProRule" id="PRU00110"/>
    </source>
</evidence>
<dbReference type="Pfam" id="PF01627">
    <property type="entry name" value="Hpt"/>
    <property type="match status" value="1"/>
</dbReference>
<dbReference type="CDD" id="cd00088">
    <property type="entry name" value="HPT"/>
    <property type="match status" value="1"/>
</dbReference>
<dbReference type="FunFam" id="3.30.565.10:FF:000016">
    <property type="entry name" value="Chemotaxis protein CheA, putative"/>
    <property type="match status" value="1"/>
</dbReference>
<evidence type="ECO:0000313" key="11">
    <source>
        <dbReference type="Proteomes" id="UP000811899"/>
    </source>
</evidence>
<evidence type="ECO:0000256" key="1">
    <source>
        <dbReference type="ARBA" id="ARBA00000085"/>
    </source>
</evidence>
<keyword evidence="11" id="KW-1185">Reference proteome</keyword>